<keyword evidence="2" id="KW-1185">Reference proteome</keyword>
<organism evidence="1 2">
    <name type="scientific">Ohessyouella blattaphilus</name>
    <dbReference type="NCBI Taxonomy" id="2949333"/>
    <lineage>
        <taxon>Bacteria</taxon>
        <taxon>Bacillati</taxon>
        <taxon>Bacillota</taxon>
        <taxon>Clostridia</taxon>
        <taxon>Lachnospirales</taxon>
        <taxon>Lachnospiraceae</taxon>
        <taxon>Ohessyouella</taxon>
    </lineage>
</organism>
<evidence type="ECO:0000313" key="1">
    <source>
        <dbReference type="EMBL" id="MCP1111199.1"/>
    </source>
</evidence>
<dbReference type="EMBL" id="JAMZFV010000025">
    <property type="protein sequence ID" value="MCP1111199.1"/>
    <property type="molecule type" value="Genomic_DNA"/>
</dbReference>
<evidence type="ECO:0000313" key="2">
    <source>
        <dbReference type="Proteomes" id="UP001523565"/>
    </source>
</evidence>
<protein>
    <recommendedName>
        <fullName evidence="3">SipW-cognate class signal peptide</fullName>
    </recommendedName>
</protein>
<sequence length="196" mass="20766">MSKKKRISLIVSLVLIAAIGVGATLALLSTKTNTLTNTFDSTAVIGAEILETDITDPTTTTAEGNAYDLMAGDEAKKDPFVRLAADSVASYVYIKVTGLDDLVGMIDTDIEDVIDAGTWVKVSTEDTLDGIYRYKEVVAAGADTDPLFNTITYSIDNDGTEDFSANNIVLNGLAVQAQNVDDDEADVVANTAASWN</sequence>
<dbReference type="Proteomes" id="UP001523565">
    <property type="component" value="Unassembled WGS sequence"/>
</dbReference>
<comment type="caution">
    <text evidence="1">The sequence shown here is derived from an EMBL/GenBank/DDBJ whole genome shotgun (WGS) entry which is preliminary data.</text>
</comment>
<evidence type="ECO:0008006" key="3">
    <source>
        <dbReference type="Google" id="ProtNLM"/>
    </source>
</evidence>
<proteinExistence type="predicted"/>
<gene>
    <name evidence="1" type="ORF">NK118_13165</name>
</gene>
<name>A0ABT1EL49_9FIRM</name>
<accession>A0ABT1EL49</accession>
<reference evidence="1 2" key="1">
    <citation type="journal article" date="2022" name="Genome Biol. Evol.">
        <title>Host diet, physiology and behaviors set the stage for Lachnospiraceae cladogenesis.</title>
        <authorList>
            <person name="Vera-Ponce De Leon A."/>
            <person name="Schneider M."/>
            <person name="Jahnes B.C."/>
            <person name="Sadowski V."/>
            <person name="Camuy-Velez L.A."/>
            <person name="Duan J."/>
            <person name="Sabree Z.L."/>
        </authorList>
    </citation>
    <scope>NUCLEOTIDE SEQUENCE [LARGE SCALE GENOMIC DNA]</scope>
    <source>
        <strain evidence="1 2">PAL227</strain>
    </source>
</reference>
<dbReference type="RefSeq" id="WP_262070076.1">
    <property type="nucleotide sequence ID" value="NZ_JAMXOC010000025.1"/>
</dbReference>